<dbReference type="KEGG" id="sus:Acid_6382"/>
<evidence type="ECO:0000313" key="1">
    <source>
        <dbReference type="EMBL" id="ABJ87308.1"/>
    </source>
</evidence>
<name>Q01SR2_SOLUE</name>
<accession>Q01SR2</accession>
<dbReference type="AlphaFoldDB" id="Q01SR2"/>
<dbReference type="STRING" id="234267.Acid_6382"/>
<protein>
    <submittedName>
        <fullName evidence="1">Uncharacterized protein</fullName>
    </submittedName>
</protein>
<proteinExistence type="predicted"/>
<organism evidence="1">
    <name type="scientific">Solibacter usitatus (strain Ellin6076)</name>
    <dbReference type="NCBI Taxonomy" id="234267"/>
    <lineage>
        <taxon>Bacteria</taxon>
        <taxon>Pseudomonadati</taxon>
        <taxon>Acidobacteriota</taxon>
        <taxon>Terriglobia</taxon>
        <taxon>Bryobacterales</taxon>
        <taxon>Solibacteraceae</taxon>
        <taxon>Candidatus Solibacter</taxon>
    </lineage>
</organism>
<sequence length="121" mass="13190">MDTRTKIVSPQAAPTGATVVTGTFDVIRAEDARELAAIHARHPGRPLLAVVLPLAGEWLPQRARAELVAGLRMVDYVLNPDDGPLDALLASLHPAEVVRLEAAHADRRRQLMEHVHSRQTS</sequence>
<gene>
    <name evidence="1" type="ordered locus">Acid_6382</name>
</gene>
<dbReference type="EMBL" id="CP000473">
    <property type="protein sequence ID" value="ABJ87308.1"/>
    <property type="molecule type" value="Genomic_DNA"/>
</dbReference>
<reference evidence="1" key="1">
    <citation type="submission" date="2006-10" db="EMBL/GenBank/DDBJ databases">
        <title>Complete sequence of Solibacter usitatus Ellin6076.</title>
        <authorList>
            <consortium name="US DOE Joint Genome Institute"/>
            <person name="Copeland A."/>
            <person name="Lucas S."/>
            <person name="Lapidus A."/>
            <person name="Barry K."/>
            <person name="Detter J.C."/>
            <person name="Glavina del Rio T."/>
            <person name="Hammon N."/>
            <person name="Israni S."/>
            <person name="Dalin E."/>
            <person name="Tice H."/>
            <person name="Pitluck S."/>
            <person name="Thompson L.S."/>
            <person name="Brettin T."/>
            <person name="Bruce D."/>
            <person name="Han C."/>
            <person name="Tapia R."/>
            <person name="Gilna P."/>
            <person name="Schmutz J."/>
            <person name="Larimer F."/>
            <person name="Land M."/>
            <person name="Hauser L."/>
            <person name="Kyrpides N."/>
            <person name="Mikhailova N."/>
            <person name="Janssen P.H."/>
            <person name="Kuske C.R."/>
            <person name="Richardson P."/>
        </authorList>
    </citation>
    <scope>NUCLEOTIDE SEQUENCE</scope>
    <source>
        <strain evidence="1">Ellin6076</strain>
    </source>
</reference>
<dbReference type="InParanoid" id="Q01SR2"/>
<dbReference type="HOGENOM" id="CLU_2036517_0_0_0"/>
<dbReference type="OrthoDB" id="129863at2"/>